<name>A0A9Q0HH36_9MAGN</name>
<dbReference type="PANTHER" id="PTHR31375">
    <property type="match status" value="1"/>
</dbReference>
<dbReference type="GO" id="GO:0004650">
    <property type="term" value="F:polygalacturonase activity"/>
    <property type="evidence" value="ECO:0007669"/>
    <property type="project" value="InterPro"/>
</dbReference>
<comment type="caution">
    <text evidence="10">The sequence shown here is derived from an EMBL/GenBank/DDBJ whole genome shotgun (WGS) entry which is preliminary data.</text>
</comment>
<keyword evidence="7" id="KW-0961">Cell wall biogenesis/degradation</keyword>
<evidence type="ECO:0000256" key="5">
    <source>
        <dbReference type="ARBA" id="ARBA00022801"/>
    </source>
</evidence>
<dbReference type="Pfam" id="PF00295">
    <property type="entry name" value="Glyco_hydro_28"/>
    <property type="match status" value="1"/>
</dbReference>
<reference evidence="10" key="1">
    <citation type="journal article" date="2023" name="Plant J.">
        <title>The genome of the king protea, Protea cynaroides.</title>
        <authorList>
            <person name="Chang J."/>
            <person name="Duong T.A."/>
            <person name="Schoeman C."/>
            <person name="Ma X."/>
            <person name="Roodt D."/>
            <person name="Barker N."/>
            <person name="Li Z."/>
            <person name="Van de Peer Y."/>
            <person name="Mizrachi E."/>
        </authorList>
    </citation>
    <scope>NUCLEOTIDE SEQUENCE</scope>
    <source>
        <tissue evidence="10">Young leaves</tissue>
    </source>
</reference>
<proteinExistence type="inferred from homology"/>
<dbReference type="InterPro" id="IPR011050">
    <property type="entry name" value="Pectin_lyase_fold/virulence"/>
</dbReference>
<keyword evidence="11" id="KW-1185">Reference proteome</keyword>
<dbReference type="InterPro" id="IPR012334">
    <property type="entry name" value="Pectin_lyas_fold"/>
</dbReference>
<evidence type="ECO:0000256" key="9">
    <source>
        <dbReference type="SAM" id="MobiDB-lite"/>
    </source>
</evidence>
<protein>
    <submittedName>
        <fullName evidence="10">Uncharacterized protein</fullName>
    </submittedName>
</protein>
<keyword evidence="5 8" id="KW-0378">Hydrolase</keyword>
<dbReference type="Gene3D" id="2.160.20.10">
    <property type="entry name" value="Single-stranded right-handed beta-helix, Pectin lyase-like"/>
    <property type="match status" value="1"/>
</dbReference>
<dbReference type="EMBL" id="JAMYWD010000008">
    <property type="protein sequence ID" value="KAJ4963942.1"/>
    <property type="molecule type" value="Genomic_DNA"/>
</dbReference>
<dbReference type="GO" id="GO:0071555">
    <property type="term" value="P:cell wall organization"/>
    <property type="evidence" value="ECO:0007669"/>
    <property type="project" value="UniProtKB-KW"/>
</dbReference>
<evidence type="ECO:0000313" key="11">
    <source>
        <dbReference type="Proteomes" id="UP001141806"/>
    </source>
</evidence>
<dbReference type="OrthoDB" id="187139at2759"/>
<dbReference type="SUPFAM" id="SSF51126">
    <property type="entry name" value="Pectin lyase-like"/>
    <property type="match status" value="1"/>
</dbReference>
<keyword evidence="4" id="KW-0964">Secreted</keyword>
<evidence type="ECO:0000256" key="1">
    <source>
        <dbReference type="ARBA" id="ARBA00004191"/>
    </source>
</evidence>
<gene>
    <name evidence="10" type="ORF">NE237_023881</name>
</gene>
<dbReference type="Proteomes" id="UP001141806">
    <property type="component" value="Unassembled WGS sequence"/>
</dbReference>
<comment type="similarity">
    <text evidence="2 8">Belongs to the glycosyl hydrolase 28 family.</text>
</comment>
<evidence type="ECO:0000256" key="8">
    <source>
        <dbReference type="RuleBase" id="RU361169"/>
    </source>
</evidence>
<evidence type="ECO:0000256" key="6">
    <source>
        <dbReference type="ARBA" id="ARBA00023295"/>
    </source>
</evidence>
<dbReference type="GO" id="GO:0005975">
    <property type="term" value="P:carbohydrate metabolic process"/>
    <property type="evidence" value="ECO:0007669"/>
    <property type="project" value="InterPro"/>
</dbReference>
<evidence type="ECO:0000256" key="3">
    <source>
        <dbReference type="ARBA" id="ARBA00022512"/>
    </source>
</evidence>
<comment type="subcellular location">
    <subcellularLocation>
        <location evidence="1">Secreted</location>
        <location evidence="1">Cell wall</location>
    </subcellularLocation>
</comment>
<evidence type="ECO:0000256" key="7">
    <source>
        <dbReference type="ARBA" id="ARBA00023316"/>
    </source>
</evidence>
<organism evidence="10 11">
    <name type="scientific">Protea cynaroides</name>
    <dbReference type="NCBI Taxonomy" id="273540"/>
    <lineage>
        <taxon>Eukaryota</taxon>
        <taxon>Viridiplantae</taxon>
        <taxon>Streptophyta</taxon>
        <taxon>Embryophyta</taxon>
        <taxon>Tracheophyta</taxon>
        <taxon>Spermatophyta</taxon>
        <taxon>Magnoliopsida</taxon>
        <taxon>Proteales</taxon>
        <taxon>Proteaceae</taxon>
        <taxon>Protea</taxon>
    </lineage>
</organism>
<dbReference type="AlphaFoldDB" id="A0A9Q0HH36"/>
<keyword evidence="3" id="KW-0134">Cell wall</keyword>
<evidence type="ECO:0000256" key="4">
    <source>
        <dbReference type="ARBA" id="ARBA00022525"/>
    </source>
</evidence>
<dbReference type="InterPro" id="IPR000743">
    <property type="entry name" value="Glyco_hydro_28"/>
</dbReference>
<accession>A0A9Q0HH36</accession>
<keyword evidence="6 8" id="KW-0326">Glycosidase</keyword>
<evidence type="ECO:0000313" key="10">
    <source>
        <dbReference type="EMBL" id="KAJ4963942.1"/>
    </source>
</evidence>
<sequence length="115" mass="12088">MACKSTEPSTLSIPDKTFLLKPVDFNGPCTPVNINVHISGKLIAPSDMSEWKDSNYWISFHSINGLKITGSGTAEINGRGKRCTSGYGVGAANNGGAANSGYGVGLQPGLRKEEE</sequence>
<evidence type="ECO:0000256" key="2">
    <source>
        <dbReference type="ARBA" id="ARBA00008834"/>
    </source>
</evidence>
<feature type="region of interest" description="Disordered" evidence="9">
    <location>
        <begin position="93"/>
        <end position="115"/>
    </location>
</feature>